<evidence type="ECO:0000313" key="2">
    <source>
        <dbReference type="Proteomes" id="UP000041770"/>
    </source>
</evidence>
<proteinExistence type="predicted"/>
<gene>
    <name evidence="1" type="ORF">ERS013200_00480</name>
</gene>
<dbReference type="Proteomes" id="UP000041770">
    <property type="component" value="Unassembled WGS sequence"/>
</dbReference>
<evidence type="ECO:0000313" key="1">
    <source>
        <dbReference type="EMBL" id="CSC07023.1"/>
    </source>
</evidence>
<reference evidence="1 2" key="1">
    <citation type="submission" date="2015-07" db="EMBL/GenBank/DDBJ databases">
        <authorList>
            <consortium name="Pathogen Informatics"/>
        </authorList>
    </citation>
    <scope>NUCLEOTIDE SEQUENCE [LARGE SCALE GENOMIC DNA]</scope>
    <source>
        <strain evidence="1 2">A316</strain>
    </source>
</reference>
<dbReference type="EMBL" id="CWQY01000002">
    <property type="protein sequence ID" value="CSC07023.1"/>
    <property type="molecule type" value="Genomic_DNA"/>
</dbReference>
<organism evidence="1 2">
    <name type="scientific">Vibrio cholerae</name>
    <dbReference type="NCBI Taxonomy" id="666"/>
    <lineage>
        <taxon>Bacteria</taxon>
        <taxon>Pseudomonadati</taxon>
        <taxon>Pseudomonadota</taxon>
        <taxon>Gammaproteobacteria</taxon>
        <taxon>Vibrionales</taxon>
        <taxon>Vibrionaceae</taxon>
        <taxon>Vibrio</taxon>
    </lineage>
</organism>
<dbReference type="AlphaFoldDB" id="A0A655PNV6"/>
<protein>
    <submittedName>
        <fullName evidence="1">Uncharacterized protein</fullName>
    </submittedName>
</protein>
<sequence length="90" mass="10539">MESARLGRSISSHQRPFFDHAIRWHFYQHRNLSQTYLLAISHASYSYLVILLRPDFGVGMAYAAPNRTKKAFSSPVADCRSHFRLRHYRA</sequence>
<accession>A0A655PNV6</accession>
<name>A0A655PNV6_VIBCL</name>